<dbReference type="AlphaFoldDB" id="D1QV17"/>
<accession>D1QV17</accession>
<proteinExistence type="predicted"/>
<sequence>MICLEFRNVLIVNVLQVHEILRVFGTKVNCFLNSPGISKHL</sequence>
<evidence type="ECO:0000313" key="2">
    <source>
        <dbReference type="Proteomes" id="UP000004079"/>
    </source>
</evidence>
<dbReference type="HOGENOM" id="CLU_3274639_0_0_10"/>
<dbReference type="EMBL" id="ACUZ02000050">
    <property type="protein sequence ID" value="EFB30822.1"/>
    <property type="molecule type" value="Genomic_DNA"/>
</dbReference>
<dbReference type="STRING" id="649760.HMPREF0971_02854"/>
<dbReference type="Proteomes" id="UP000004079">
    <property type="component" value="Unassembled WGS sequence"/>
</dbReference>
<name>D1QV17_9BACT</name>
<protein>
    <submittedName>
        <fullName evidence="1">Uncharacterized protein</fullName>
    </submittedName>
</protein>
<evidence type="ECO:0000313" key="1">
    <source>
        <dbReference type="EMBL" id="EFB30822.1"/>
    </source>
</evidence>
<reference evidence="1 2" key="1">
    <citation type="submission" date="2009-11" db="EMBL/GenBank/DDBJ databases">
        <authorList>
            <person name="Weinstock G."/>
            <person name="Sodergren E."/>
            <person name="Clifton S."/>
            <person name="Fulton L."/>
            <person name="Fulton B."/>
            <person name="Courtney L."/>
            <person name="Fronick C."/>
            <person name="Harrison M."/>
            <person name="Strong C."/>
            <person name="Farmer C."/>
            <person name="Delahaunty K."/>
            <person name="Markovic C."/>
            <person name="Hall O."/>
            <person name="Minx P."/>
            <person name="Tomlinson C."/>
            <person name="Mitreva M."/>
            <person name="Nelson J."/>
            <person name="Hou S."/>
            <person name="Wollam A."/>
            <person name="Pepin K.H."/>
            <person name="Johnson M."/>
            <person name="Bhonagiri V."/>
            <person name="Nash W.E."/>
            <person name="Warren W."/>
            <person name="Chinwalla A."/>
            <person name="Mardis E.R."/>
            <person name="Wilson R.K."/>
        </authorList>
    </citation>
    <scope>NUCLEOTIDE SEQUENCE [LARGE SCALE GENOMIC DNA]</scope>
    <source>
        <strain evidence="1 2">F0302</strain>
    </source>
</reference>
<comment type="caution">
    <text evidence="1">The sequence shown here is derived from an EMBL/GenBank/DDBJ whole genome shotgun (WGS) entry which is preliminary data.</text>
</comment>
<organism evidence="1 2">
    <name type="scientific">Segatella oris F0302</name>
    <dbReference type="NCBI Taxonomy" id="649760"/>
    <lineage>
        <taxon>Bacteria</taxon>
        <taxon>Pseudomonadati</taxon>
        <taxon>Bacteroidota</taxon>
        <taxon>Bacteroidia</taxon>
        <taxon>Bacteroidales</taxon>
        <taxon>Prevotellaceae</taxon>
        <taxon>Segatella</taxon>
    </lineage>
</organism>
<gene>
    <name evidence="1" type="ORF">HMPREF0971_02854</name>
</gene>